<comment type="subunit">
    <text evidence="2">Interacts with 100S ribosomes.</text>
</comment>
<sequence>MNINIRGKHIELTDALKEYVMKRVGKLAKYSDEFMDVQVTLLVERDRHRVEVTAPLNGMILRGEEETEDMYSSIDMVVEKLERQIDKYRTRINKRMRSKVLKDHDPKQQVAMSDEPSEEIVRNKKFSAKPMSVEEAIMQMNLVGHTFFVFTNAESQEMNVVYLRNNGDYGLLQPQT</sequence>
<dbReference type="SUPFAM" id="SSF69754">
    <property type="entry name" value="Ribosome binding protein Y (YfiA homologue)"/>
    <property type="match status" value="1"/>
</dbReference>
<dbReference type="Pfam" id="PF02482">
    <property type="entry name" value="Ribosomal_S30AE"/>
    <property type="match status" value="1"/>
</dbReference>
<dbReference type="Pfam" id="PF16321">
    <property type="entry name" value="Ribosom_S30AE_C"/>
    <property type="match status" value="1"/>
</dbReference>
<reference evidence="5" key="1">
    <citation type="submission" date="2016-11" db="EMBL/GenBank/DDBJ databases">
        <authorList>
            <person name="Varghese N."/>
            <person name="Submissions S."/>
        </authorList>
    </citation>
    <scope>NUCLEOTIDE SEQUENCE [LARGE SCALE GENOMIC DNA]</scope>
    <source>
        <strain evidence="5">DSM 15449</strain>
    </source>
</reference>
<dbReference type="OrthoDB" id="9794975at2"/>
<dbReference type="RefSeq" id="WP_073027564.1">
    <property type="nucleotide sequence ID" value="NZ_FQXJ01000003.1"/>
</dbReference>
<dbReference type="STRING" id="1121420.SAMN02746098_00472"/>
<evidence type="ECO:0000313" key="4">
    <source>
        <dbReference type="EMBL" id="SHH21869.1"/>
    </source>
</evidence>
<keyword evidence="2" id="KW-0963">Cytoplasm</keyword>
<gene>
    <name evidence="2" type="primary">hpf</name>
    <name evidence="4" type="ORF">SAMN02746098_00472</name>
</gene>
<keyword evidence="5" id="KW-1185">Reference proteome</keyword>
<dbReference type="InterPro" id="IPR003489">
    <property type="entry name" value="RHF/RaiA"/>
</dbReference>
<dbReference type="GO" id="GO:0043024">
    <property type="term" value="F:ribosomal small subunit binding"/>
    <property type="evidence" value="ECO:0007669"/>
    <property type="project" value="TreeGrafter"/>
</dbReference>
<dbReference type="PANTHER" id="PTHR33231">
    <property type="entry name" value="30S RIBOSOMAL PROTEIN"/>
    <property type="match status" value="1"/>
</dbReference>
<keyword evidence="1 2" id="KW-0810">Translation regulation</keyword>
<protein>
    <recommendedName>
        <fullName evidence="2">Ribosome hibernation promoting factor</fullName>
        <shortName evidence="2">HPF</shortName>
    </recommendedName>
</protein>
<dbReference type="Proteomes" id="UP000183954">
    <property type="component" value="Unassembled WGS sequence"/>
</dbReference>
<dbReference type="InterPro" id="IPR034694">
    <property type="entry name" value="HPF_long/plastid"/>
</dbReference>
<evidence type="ECO:0000313" key="5">
    <source>
        <dbReference type="Proteomes" id="UP000183954"/>
    </source>
</evidence>
<dbReference type="AlphaFoldDB" id="A0A1M5R775"/>
<organism evidence="4 5">
    <name type="scientific">Desulfosporosinus lacus DSM 15449</name>
    <dbReference type="NCBI Taxonomy" id="1121420"/>
    <lineage>
        <taxon>Bacteria</taxon>
        <taxon>Bacillati</taxon>
        <taxon>Bacillota</taxon>
        <taxon>Clostridia</taxon>
        <taxon>Eubacteriales</taxon>
        <taxon>Desulfitobacteriaceae</taxon>
        <taxon>Desulfosporosinus</taxon>
    </lineage>
</organism>
<comment type="subcellular location">
    <subcellularLocation>
        <location evidence="2">Cytoplasm</location>
    </subcellularLocation>
</comment>
<name>A0A1M5R775_9FIRM</name>
<dbReference type="NCBIfam" id="TIGR00741">
    <property type="entry name" value="yfiA"/>
    <property type="match status" value="1"/>
</dbReference>
<dbReference type="Gene3D" id="3.30.160.100">
    <property type="entry name" value="Ribosome hibernation promotion factor-like"/>
    <property type="match status" value="1"/>
</dbReference>
<evidence type="ECO:0000256" key="1">
    <source>
        <dbReference type="ARBA" id="ARBA00022845"/>
    </source>
</evidence>
<proteinExistence type="inferred from homology"/>
<dbReference type="HAMAP" id="MF_00839">
    <property type="entry name" value="HPF"/>
    <property type="match status" value="1"/>
</dbReference>
<dbReference type="GO" id="GO:0022627">
    <property type="term" value="C:cytosolic small ribosomal subunit"/>
    <property type="evidence" value="ECO:0007669"/>
    <property type="project" value="TreeGrafter"/>
</dbReference>
<evidence type="ECO:0000259" key="3">
    <source>
        <dbReference type="Pfam" id="PF16321"/>
    </source>
</evidence>
<feature type="domain" description="Sigma 54 modulation/S30EA ribosomal protein C-terminal" evidence="3">
    <location>
        <begin position="117"/>
        <end position="171"/>
    </location>
</feature>
<comment type="function">
    <text evidence="2">Required for dimerization of active 70S ribosomes into 100S ribosomes in stationary phase; 100S ribosomes are translationally inactive and sometimes present during exponential growth.</text>
</comment>
<dbReference type="Gene3D" id="3.30.505.50">
    <property type="entry name" value="Sigma 54 modulation/S30EA ribosomal protein, C-terminal domain"/>
    <property type="match status" value="1"/>
</dbReference>
<comment type="similarity">
    <text evidence="2">Belongs to the HPF/YfiA ribosome-associated protein family. Long HPF subfamily.</text>
</comment>
<dbReference type="EMBL" id="FQXJ01000003">
    <property type="protein sequence ID" value="SHH21869.1"/>
    <property type="molecule type" value="Genomic_DNA"/>
</dbReference>
<accession>A0A1M5R775</accession>
<dbReference type="CDD" id="cd00552">
    <property type="entry name" value="RaiA"/>
    <property type="match status" value="1"/>
</dbReference>
<dbReference type="GO" id="GO:0045900">
    <property type="term" value="P:negative regulation of translational elongation"/>
    <property type="evidence" value="ECO:0007669"/>
    <property type="project" value="TreeGrafter"/>
</dbReference>
<dbReference type="PANTHER" id="PTHR33231:SF1">
    <property type="entry name" value="30S RIBOSOMAL PROTEIN"/>
    <property type="match status" value="1"/>
</dbReference>
<evidence type="ECO:0000256" key="2">
    <source>
        <dbReference type="HAMAP-Rule" id="MF_00839"/>
    </source>
</evidence>
<dbReference type="InterPro" id="IPR036567">
    <property type="entry name" value="RHF-like"/>
</dbReference>
<dbReference type="InterPro" id="IPR050574">
    <property type="entry name" value="HPF/YfiA_ribosome-assoc"/>
</dbReference>
<dbReference type="InterPro" id="IPR032528">
    <property type="entry name" value="Ribosom_S30AE_C"/>
</dbReference>
<dbReference type="InterPro" id="IPR038416">
    <property type="entry name" value="Ribosom_S30AE_C_sf"/>
</dbReference>